<name>A0ABY0UAZ1_9FLAO</name>
<evidence type="ECO:0000313" key="1">
    <source>
        <dbReference type="EMBL" id="SDS37434.1"/>
    </source>
</evidence>
<proteinExistence type="predicted"/>
<gene>
    <name evidence="1" type="ORF">SAMN05192545_1285</name>
</gene>
<dbReference type="Proteomes" id="UP000199574">
    <property type="component" value="Chromosome I"/>
</dbReference>
<accession>A0ABY0UAZ1</accession>
<evidence type="ECO:0000313" key="2">
    <source>
        <dbReference type="Proteomes" id="UP000199574"/>
    </source>
</evidence>
<sequence>MELNKLPIYVPDFEVNLRLGKLIILLNELSLNKKDKPVLTLEKISIFEFLTKHPVLLNRILYLKNKQLINLTNSEKYSIEALFPNRGQLFDFKEIKALLNILIGYDFIKIEIGSGFEIYYYISEKGRAYANNLTEEYFIRIQRIIQSMDTFKTLPYSKINQFVAPYLRYGIKN</sequence>
<dbReference type="Pfam" id="PF20290">
    <property type="entry name" value="MC4"/>
    <property type="match status" value="1"/>
</dbReference>
<dbReference type="EMBL" id="LT629754">
    <property type="protein sequence ID" value="SDS37434.1"/>
    <property type="molecule type" value="Genomic_DNA"/>
</dbReference>
<organism evidence="1 2">
    <name type="scientific">Maribacter dokdonensis</name>
    <dbReference type="NCBI Taxonomy" id="320912"/>
    <lineage>
        <taxon>Bacteria</taxon>
        <taxon>Pseudomonadati</taxon>
        <taxon>Bacteroidota</taxon>
        <taxon>Flavobacteriia</taxon>
        <taxon>Flavobacteriales</taxon>
        <taxon>Flavobacteriaceae</taxon>
        <taxon>Maribacter</taxon>
    </lineage>
</organism>
<reference evidence="1 2" key="1">
    <citation type="submission" date="2016-10" db="EMBL/GenBank/DDBJ databases">
        <authorList>
            <person name="Varghese N."/>
            <person name="Submissions S."/>
        </authorList>
    </citation>
    <scope>NUCLEOTIDE SEQUENCE [LARGE SCALE GENOMIC DNA]</scope>
    <source>
        <strain evidence="1 2">MAR_2009_60</strain>
    </source>
</reference>
<dbReference type="RefSeq" id="WP_091603984.1">
    <property type="nucleotide sequence ID" value="NZ_LT629754.1"/>
</dbReference>
<dbReference type="InterPro" id="IPR046902">
    <property type="entry name" value="ABC-3C_MC4"/>
</dbReference>
<keyword evidence="2" id="KW-1185">Reference proteome</keyword>
<protein>
    <submittedName>
        <fullName evidence="1">Uncharacterized protein</fullName>
    </submittedName>
</protein>
<dbReference type="GeneID" id="90592960"/>